<protein>
    <submittedName>
        <fullName evidence="1">28237_t:CDS:1</fullName>
    </submittedName>
</protein>
<reference evidence="1 2" key="1">
    <citation type="submission" date="2021-06" db="EMBL/GenBank/DDBJ databases">
        <authorList>
            <person name="Kallberg Y."/>
            <person name="Tangrot J."/>
            <person name="Rosling A."/>
        </authorList>
    </citation>
    <scope>NUCLEOTIDE SEQUENCE [LARGE SCALE GENOMIC DNA]</scope>
    <source>
        <strain evidence="1 2">120-4 pot B 10/14</strain>
    </source>
</reference>
<organism evidence="1 2">
    <name type="scientific">Gigaspora margarita</name>
    <dbReference type="NCBI Taxonomy" id="4874"/>
    <lineage>
        <taxon>Eukaryota</taxon>
        <taxon>Fungi</taxon>
        <taxon>Fungi incertae sedis</taxon>
        <taxon>Mucoromycota</taxon>
        <taxon>Glomeromycotina</taxon>
        <taxon>Glomeromycetes</taxon>
        <taxon>Diversisporales</taxon>
        <taxon>Gigasporaceae</taxon>
        <taxon>Gigaspora</taxon>
    </lineage>
</organism>
<dbReference type="EMBL" id="CAJVQB010047358">
    <property type="protein sequence ID" value="CAG8833429.1"/>
    <property type="molecule type" value="Genomic_DNA"/>
</dbReference>
<keyword evidence="2" id="KW-1185">Reference proteome</keyword>
<evidence type="ECO:0000313" key="1">
    <source>
        <dbReference type="EMBL" id="CAG8833429.1"/>
    </source>
</evidence>
<feature type="non-terminal residue" evidence="1">
    <location>
        <position position="1"/>
    </location>
</feature>
<comment type="caution">
    <text evidence="1">The sequence shown here is derived from an EMBL/GenBank/DDBJ whole genome shotgun (WGS) entry which is preliminary data.</text>
</comment>
<evidence type="ECO:0000313" key="2">
    <source>
        <dbReference type="Proteomes" id="UP000789901"/>
    </source>
</evidence>
<gene>
    <name evidence="1" type="ORF">GMARGA_LOCUS31551</name>
</gene>
<sequence>LGPHYRGKKFENNVRNFVTEIRGQVAITKVSDNGFDITVMFDRINVVMQLKYYYISSGKKVSIKVDDVHAFVGAFETRYRNSDFYGIFLTNRLNQAHSMVTFDNLLVSIEAMSIENVILEFNNIKVQYQNVGNHVINFNNRKDSRVVRNSSKSESILKYIIALFSVDCFISENDGIFYKINNKFISFTKDNSKLSLKDKGIEILKTYFVPDIDQLELFYSSKKTDE</sequence>
<proteinExistence type="predicted"/>
<name>A0ABN7WJC1_GIGMA</name>
<accession>A0ABN7WJC1</accession>
<dbReference type="Proteomes" id="UP000789901">
    <property type="component" value="Unassembled WGS sequence"/>
</dbReference>